<dbReference type="CDD" id="cd23728">
    <property type="entry name" value="ZF_RNaseIII_KREN1"/>
    <property type="match status" value="1"/>
</dbReference>
<accession>A0A0N1PEA0</accession>
<sequence>MRASSPIRKASAHSAVSRTAFRRSAIAALAPDVAAERWNVRARSRDSSALTPSFEKEITSSSSLCDASAEWKKWCLSCIFCRGGLLRPTRLARALKPVSPTPYNRRKYGGASTQRFAAPLGQTLARLTASSSLGNLTDVPEHAPVSRSPTDLLDDLPVYEPSDLNGPLPTRVSSYLPMRTLPFFTASTFYYRSQSTSSDGIGDLSDREEGRGGGSTRGGSSAFAMHASLDEARSDLRHDQGRKDAEELYCRLCREALQPGTSTRSHIVVTGTGSHVNHVVREVALDTLALLAIRGYPIDDILTVWAETLYRSPDLPRIHSLANPQWSIEKRAERLGVLMYALKEAGVIDVSLSRQAPESMTTSTTNEIYRRRRVGYERLEYIGDSFWSVHIAKRLVQLYPDQRWMYGERSFGFNALRDACEMNVNLDFVFDTLQIENLLSPFKAEGLGVGKVKADFVEAILGELHTYVIAHEPKLDDDVAFVEVNGAREAQLCALIQHCLTELYDLVLLQHARQLTHTALPLAKELAVKHIWMQTRPQLLQNKRSSRRHEVTRAGGLSINSNGNREPSGVLGHNEYASQLSVNAKESEAMHSLGVSYATSETAVDESTCAFDSNSAPARQAGEAGTGASVATSALRTDVSAVNEASLTTGATSPGANSTSLSLAASLQLGTTRVLPGLPRLFQAPRARPTHVPHPLRHLPLHAIPKTTYCEHTHADVFAQIVESYHRLRLISDDAIQTRYVASHHPPQWHVLIATLAPQLAHRVVCAGGPEAAVEPYASDLSLLPNGESGGTGDTEFNTAAASSVDDGGRRVQSTDVLNNEAVRRLLTSMSEGELYCRDGFYNLASSPSSTPARRGSASHSGLSVDWTLHNAGLPTLTLEPTQLPGSAVSGNSSSGSDGAACSSFADSRFVPPNTRPPPAGVVTDRNLCRGVFAFLALGVSDAVDEATKALGALQQISTRAAGGAREDKTKKANAAPVAKGADDDAAATQAAGAQTESLAEKMEAAFVFWKRQPRKFSADSIIFHGDKTSGEAKQM</sequence>
<proteinExistence type="predicted"/>
<dbReference type="PANTHER" id="PTHR39671">
    <property type="entry name" value="COMPLEX PROTEIN NUCLEASE, PUTATIVE KREPB1-RELATED-RELATED"/>
    <property type="match status" value="1"/>
</dbReference>
<feature type="region of interest" description="Disordered" evidence="1">
    <location>
        <begin position="882"/>
        <end position="902"/>
    </location>
</feature>
<dbReference type="PROSITE" id="PS50142">
    <property type="entry name" value="RNASE_3_2"/>
    <property type="match status" value="1"/>
</dbReference>
<comment type="caution">
    <text evidence="3">The sequence shown here is derived from an EMBL/GenBank/DDBJ whole genome shotgun (WGS) entry which is preliminary data.</text>
</comment>
<dbReference type="Proteomes" id="UP000038009">
    <property type="component" value="Unassembled WGS sequence"/>
</dbReference>
<dbReference type="Gene3D" id="1.10.1520.10">
    <property type="entry name" value="Ribonuclease III domain"/>
    <property type="match status" value="1"/>
</dbReference>
<dbReference type="AlphaFoldDB" id="A0A0N1PEA0"/>
<dbReference type="EMBL" id="LJSK01000119">
    <property type="protein sequence ID" value="KPI86708.1"/>
    <property type="molecule type" value="Genomic_DNA"/>
</dbReference>
<feature type="region of interest" description="Disordered" evidence="1">
    <location>
        <begin position="784"/>
        <end position="811"/>
    </location>
</feature>
<feature type="region of interest" description="Disordered" evidence="1">
    <location>
        <begin position="194"/>
        <end position="221"/>
    </location>
</feature>
<dbReference type="VEuPathDB" id="TriTrypDB:Lsey_0119_0100"/>
<feature type="region of interest" description="Disordered" evidence="1">
    <location>
        <begin position="961"/>
        <end position="993"/>
    </location>
</feature>
<dbReference type="OrthoDB" id="245613at2759"/>
<dbReference type="SUPFAM" id="SSF69065">
    <property type="entry name" value="RNase III domain-like"/>
    <property type="match status" value="1"/>
</dbReference>
<dbReference type="InterPro" id="IPR036389">
    <property type="entry name" value="RNase_III_sf"/>
</dbReference>
<organism evidence="3 4">
    <name type="scientific">Leptomonas seymouri</name>
    <dbReference type="NCBI Taxonomy" id="5684"/>
    <lineage>
        <taxon>Eukaryota</taxon>
        <taxon>Discoba</taxon>
        <taxon>Euglenozoa</taxon>
        <taxon>Kinetoplastea</taxon>
        <taxon>Metakinetoplastina</taxon>
        <taxon>Trypanosomatida</taxon>
        <taxon>Trypanosomatidae</taxon>
        <taxon>Leishmaniinae</taxon>
        <taxon>Leptomonas</taxon>
    </lineage>
</organism>
<dbReference type="GO" id="GO:0006396">
    <property type="term" value="P:RNA processing"/>
    <property type="evidence" value="ECO:0007669"/>
    <property type="project" value="InterPro"/>
</dbReference>
<evidence type="ECO:0000259" key="2">
    <source>
        <dbReference type="PROSITE" id="PS50142"/>
    </source>
</evidence>
<dbReference type="Pfam" id="PF00636">
    <property type="entry name" value="Ribonuclease_3"/>
    <property type="match status" value="1"/>
</dbReference>
<evidence type="ECO:0000313" key="4">
    <source>
        <dbReference type="Proteomes" id="UP000038009"/>
    </source>
</evidence>
<feature type="domain" description="RNase III" evidence="2">
    <location>
        <begin position="328"/>
        <end position="401"/>
    </location>
</feature>
<dbReference type="InterPro" id="IPR000999">
    <property type="entry name" value="RNase_III_dom"/>
</dbReference>
<keyword evidence="4" id="KW-1185">Reference proteome</keyword>
<dbReference type="OMA" id="ACEMNVN"/>
<dbReference type="PANTHER" id="PTHR39671:SF2">
    <property type="entry name" value="COMPLEX PROTEIN NUCLEASE, PUTATIVE KREPB1-RELATED"/>
    <property type="match status" value="1"/>
</dbReference>
<reference evidence="3 4" key="1">
    <citation type="journal article" date="2015" name="PLoS Pathog.">
        <title>Leptomonas seymouri: Adaptations to the Dixenous Life Cycle Analyzed by Genome Sequencing, Transcriptome Profiling and Co-infection with Leishmania donovani.</title>
        <authorList>
            <person name="Kraeva N."/>
            <person name="Butenko A."/>
            <person name="Hlavacova J."/>
            <person name="Kostygov A."/>
            <person name="Myskova J."/>
            <person name="Grybchuk D."/>
            <person name="Lestinova T."/>
            <person name="Votypka J."/>
            <person name="Volf P."/>
            <person name="Opperdoes F."/>
            <person name="Flegontov P."/>
            <person name="Lukes J."/>
            <person name="Yurchenko V."/>
        </authorList>
    </citation>
    <scope>NUCLEOTIDE SEQUENCE [LARGE SCALE GENOMIC DNA]</scope>
    <source>
        <strain evidence="3 4">ATCC 30220</strain>
    </source>
</reference>
<gene>
    <name evidence="3" type="ORF">ABL78_4224</name>
</gene>
<dbReference type="GO" id="GO:0004525">
    <property type="term" value="F:ribonuclease III activity"/>
    <property type="evidence" value="ECO:0007669"/>
    <property type="project" value="InterPro"/>
</dbReference>
<name>A0A0N1PEA0_LEPSE</name>
<feature type="region of interest" description="Disordered" evidence="1">
    <location>
        <begin position="542"/>
        <end position="572"/>
    </location>
</feature>
<protein>
    <submittedName>
        <fullName evidence="3">Putative RNA editing complex protein MP90 putative nuclease</fullName>
    </submittedName>
</protein>
<evidence type="ECO:0000313" key="3">
    <source>
        <dbReference type="EMBL" id="KPI86708.1"/>
    </source>
</evidence>
<evidence type="ECO:0000256" key="1">
    <source>
        <dbReference type="SAM" id="MobiDB-lite"/>
    </source>
</evidence>